<evidence type="ECO:0000313" key="12">
    <source>
        <dbReference type="Proteomes" id="UP000031620"/>
    </source>
</evidence>
<evidence type="ECO:0000256" key="5">
    <source>
        <dbReference type="ARBA" id="ARBA00022705"/>
    </source>
</evidence>
<feature type="domain" description="DNA polymerase III delta subunit-like C-terminal" evidence="10">
    <location>
        <begin position="216"/>
        <end position="336"/>
    </location>
</feature>
<feature type="domain" description="DNA polymerase III delta N-terminal" evidence="9">
    <location>
        <begin position="19"/>
        <end position="143"/>
    </location>
</feature>
<evidence type="ECO:0000256" key="7">
    <source>
        <dbReference type="ARBA" id="ARBA00034754"/>
    </source>
</evidence>
<evidence type="ECO:0000256" key="1">
    <source>
        <dbReference type="ARBA" id="ARBA00012417"/>
    </source>
</evidence>
<evidence type="ECO:0000256" key="4">
    <source>
        <dbReference type="ARBA" id="ARBA00022695"/>
    </source>
</evidence>
<dbReference type="KEGG" id="lho:LOOC260_113300"/>
<sequence length="341" mass="38118">MDVTALKQQLKQNAPDNVYLVIGTQGILRQQARDLFNQLIPEDEKVMNVGSYDMEVTPLATALDDAVSAPFFGERRLVLITKPYFLTGEQANHKIDHDVDGLLSYLEHPQPDTVLVLFAPYEKLDGRKKVVKRLNKVATQISAAPLSEQQARQSVLKQVNKDGYQFENGALDTLVQRTNADYELMAGSIAKLELFGFQAKQITQAGVIGLVPQSLDQNVFDLVNAVLKHDQKIAVQHYQDLIGSQEQPLKINAVLVGQFRLLIQIKVLSDHGLSQGSLAGTLKVHPYRVKLGMQTVRAFSLAVLQQAYLGLVEVEQQLKTTQREPQLLFELFMLRFGREAS</sequence>
<evidence type="ECO:0000256" key="8">
    <source>
        <dbReference type="ARBA" id="ARBA00049244"/>
    </source>
</evidence>
<keyword evidence="6" id="KW-0239">DNA-directed DNA polymerase</keyword>
<dbReference type="Pfam" id="PF06144">
    <property type="entry name" value="DNA_pol3_delta"/>
    <property type="match status" value="1"/>
</dbReference>
<evidence type="ECO:0000259" key="9">
    <source>
        <dbReference type="Pfam" id="PF06144"/>
    </source>
</evidence>
<dbReference type="InterPro" id="IPR027417">
    <property type="entry name" value="P-loop_NTPase"/>
</dbReference>
<dbReference type="EMBL" id="AP014680">
    <property type="protein sequence ID" value="BAP85866.1"/>
    <property type="molecule type" value="Genomic_DNA"/>
</dbReference>
<dbReference type="Gene3D" id="3.40.50.300">
    <property type="entry name" value="P-loop containing nucleotide triphosphate hydrolases"/>
    <property type="match status" value="1"/>
</dbReference>
<dbReference type="GO" id="GO:0003677">
    <property type="term" value="F:DNA binding"/>
    <property type="evidence" value="ECO:0007669"/>
    <property type="project" value="InterPro"/>
</dbReference>
<evidence type="ECO:0000259" key="10">
    <source>
        <dbReference type="Pfam" id="PF21694"/>
    </source>
</evidence>
<dbReference type="SUPFAM" id="SSF48019">
    <property type="entry name" value="post-AAA+ oligomerization domain-like"/>
    <property type="match status" value="1"/>
</dbReference>
<dbReference type="InterPro" id="IPR005790">
    <property type="entry name" value="DNA_polIII_delta"/>
</dbReference>
<dbReference type="InterPro" id="IPR010372">
    <property type="entry name" value="DNA_pol3_delta_N"/>
</dbReference>
<comment type="similarity">
    <text evidence="7">Belongs to the DNA polymerase HolA subunit family.</text>
</comment>
<organism evidence="11 12">
    <name type="scientific">Paucilactobacillus hokkaidonensis JCM 18461</name>
    <dbReference type="NCBI Taxonomy" id="1291742"/>
    <lineage>
        <taxon>Bacteria</taxon>
        <taxon>Bacillati</taxon>
        <taxon>Bacillota</taxon>
        <taxon>Bacilli</taxon>
        <taxon>Lactobacillales</taxon>
        <taxon>Lactobacillaceae</taxon>
        <taxon>Paucilactobacillus</taxon>
    </lineage>
</organism>
<dbReference type="Gene3D" id="1.20.272.10">
    <property type="match status" value="1"/>
</dbReference>
<protein>
    <recommendedName>
        <fullName evidence="2">DNA polymerase III subunit delta</fullName>
        <ecNumber evidence="1">2.7.7.7</ecNumber>
    </recommendedName>
</protein>
<dbReference type="RefSeq" id="WP_041093803.1">
    <property type="nucleotide sequence ID" value="NZ_AP014680.1"/>
</dbReference>
<dbReference type="InterPro" id="IPR008921">
    <property type="entry name" value="DNA_pol3_clamp-load_cplx_C"/>
</dbReference>
<gene>
    <name evidence="11" type="ORF">LOOC260_113300</name>
</gene>
<keyword evidence="4" id="KW-0548">Nucleotidyltransferase</keyword>
<dbReference type="SUPFAM" id="SSF52540">
    <property type="entry name" value="P-loop containing nucleoside triphosphate hydrolases"/>
    <property type="match status" value="1"/>
</dbReference>
<dbReference type="NCBIfam" id="TIGR01128">
    <property type="entry name" value="holA"/>
    <property type="match status" value="1"/>
</dbReference>
<dbReference type="STRING" id="1291742.LOOC260_113300"/>
<dbReference type="Pfam" id="PF21694">
    <property type="entry name" value="DNA_pol3_delta_C"/>
    <property type="match status" value="1"/>
</dbReference>
<dbReference type="InterPro" id="IPR048466">
    <property type="entry name" value="DNA_pol3_delta-like_C"/>
</dbReference>
<dbReference type="AlphaFoldDB" id="A0A0A1GZG9"/>
<dbReference type="GO" id="GO:0006261">
    <property type="term" value="P:DNA-templated DNA replication"/>
    <property type="evidence" value="ECO:0007669"/>
    <property type="project" value="TreeGrafter"/>
</dbReference>
<comment type="catalytic activity">
    <reaction evidence="8">
        <text>DNA(n) + a 2'-deoxyribonucleoside 5'-triphosphate = DNA(n+1) + diphosphate</text>
        <dbReference type="Rhea" id="RHEA:22508"/>
        <dbReference type="Rhea" id="RHEA-COMP:17339"/>
        <dbReference type="Rhea" id="RHEA-COMP:17340"/>
        <dbReference type="ChEBI" id="CHEBI:33019"/>
        <dbReference type="ChEBI" id="CHEBI:61560"/>
        <dbReference type="ChEBI" id="CHEBI:173112"/>
        <dbReference type="EC" id="2.7.7.7"/>
    </reaction>
</comment>
<dbReference type="GO" id="GO:0003887">
    <property type="term" value="F:DNA-directed DNA polymerase activity"/>
    <property type="evidence" value="ECO:0007669"/>
    <property type="project" value="UniProtKB-KW"/>
</dbReference>
<accession>A0A0A1GZG9</accession>
<name>A0A0A1GZG9_9LACO</name>
<dbReference type="GO" id="GO:0009360">
    <property type="term" value="C:DNA polymerase III complex"/>
    <property type="evidence" value="ECO:0007669"/>
    <property type="project" value="InterPro"/>
</dbReference>
<evidence type="ECO:0000256" key="2">
    <source>
        <dbReference type="ARBA" id="ARBA00017703"/>
    </source>
</evidence>
<dbReference type="PANTHER" id="PTHR34388:SF1">
    <property type="entry name" value="DNA POLYMERASE III SUBUNIT DELTA"/>
    <property type="match status" value="1"/>
</dbReference>
<dbReference type="HOGENOM" id="CLU_044694_4_0_9"/>
<keyword evidence="3" id="KW-0808">Transferase</keyword>
<dbReference type="Proteomes" id="UP000031620">
    <property type="component" value="Chromosome"/>
</dbReference>
<dbReference type="PANTHER" id="PTHR34388">
    <property type="entry name" value="DNA POLYMERASE III SUBUNIT DELTA"/>
    <property type="match status" value="1"/>
</dbReference>
<dbReference type="EC" id="2.7.7.7" evidence="1"/>
<evidence type="ECO:0000256" key="3">
    <source>
        <dbReference type="ARBA" id="ARBA00022679"/>
    </source>
</evidence>
<proteinExistence type="inferred from homology"/>
<evidence type="ECO:0000313" key="11">
    <source>
        <dbReference type="EMBL" id="BAP85866.1"/>
    </source>
</evidence>
<evidence type="ECO:0000256" key="6">
    <source>
        <dbReference type="ARBA" id="ARBA00022932"/>
    </source>
</evidence>
<keyword evidence="5" id="KW-0235">DNA replication</keyword>
<reference evidence="11 12" key="1">
    <citation type="submission" date="2014-11" db="EMBL/GenBank/DDBJ databases">
        <title>Complete genome sequence and analysis of Lactobacillus hokkaidonensis LOOC260T.</title>
        <authorList>
            <person name="Tanizawa Y."/>
            <person name="Tohno M."/>
            <person name="Kaminuma E."/>
            <person name="Nakamura Y."/>
            <person name="Arita M."/>
        </authorList>
    </citation>
    <scope>NUCLEOTIDE SEQUENCE [LARGE SCALE GENOMIC DNA]</scope>
    <source>
        <strain evidence="11 12">LOOC260</strain>
    </source>
</reference>